<evidence type="ECO:0000313" key="1">
    <source>
        <dbReference type="EMBL" id="RKN41595.1"/>
    </source>
</evidence>
<name>A0A3A9Z061_9ACTN</name>
<organism evidence="1 2">
    <name type="scientific">Streptomyces hoynatensis</name>
    <dbReference type="NCBI Taxonomy" id="1141874"/>
    <lineage>
        <taxon>Bacteria</taxon>
        <taxon>Bacillati</taxon>
        <taxon>Actinomycetota</taxon>
        <taxon>Actinomycetes</taxon>
        <taxon>Kitasatosporales</taxon>
        <taxon>Streptomycetaceae</taxon>
        <taxon>Streptomyces</taxon>
    </lineage>
</organism>
<gene>
    <name evidence="1" type="ORF">D7294_13925</name>
</gene>
<dbReference type="AlphaFoldDB" id="A0A3A9Z061"/>
<evidence type="ECO:0000313" key="2">
    <source>
        <dbReference type="Proteomes" id="UP000272474"/>
    </source>
</evidence>
<comment type="caution">
    <text evidence="1">The sequence shown here is derived from an EMBL/GenBank/DDBJ whole genome shotgun (WGS) entry which is preliminary data.</text>
</comment>
<sequence length="66" mass="6953">MTMIEIFGVVLLAAMVADTTDTCMSSGSPDPAWPADGPVLADMGAALQHLVVAAALVARRLRTWLR</sequence>
<reference evidence="1 2" key="1">
    <citation type="journal article" date="2014" name="Int. J. Syst. Evol. Microbiol.">
        <title>Streptomyces hoynatensis sp. nov., isolated from deep marine sediment.</title>
        <authorList>
            <person name="Veyisoglu A."/>
            <person name="Sahin N."/>
        </authorList>
    </citation>
    <scope>NUCLEOTIDE SEQUENCE [LARGE SCALE GENOMIC DNA]</scope>
    <source>
        <strain evidence="1 2">KCTC 29097</strain>
    </source>
</reference>
<proteinExistence type="predicted"/>
<dbReference type="EMBL" id="RBAL01000007">
    <property type="protein sequence ID" value="RKN41595.1"/>
    <property type="molecule type" value="Genomic_DNA"/>
</dbReference>
<dbReference type="Proteomes" id="UP000272474">
    <property type="component" value="Unassembled WGS sequence"/>
</dbReference>
<dbReference type="RefSeq" id="WP_120679391.1">
    <property type="nucleotide sequence ID" value="NZ_RBAL01000007.1"/>
</dbReference>
<keyword evidence="2" id="KW-1185">Reference proteome</keyword>
<protein>
    <submittedName>
        <fullName evidence="1">Uncharacterized protein</fullName>
    </submittedName>
</protein>
<accession>A0A3A9Z061</accession>